<dbReference type="Proteomes" id="UP000637267">
    <property type="component" value="Unassembled WGS sequence"/>
</dbReference>
<dbReference type="EMBL" id="BMLX01000010">
    <property type="protein sequence ID" value="GGP24120.1"/>
    <property type="molecule type" value="Genomic_DNA"/>
</dbReference>
<evidence type="ECO:0000313" key="3">
    <source>
        <dbReference type="Proteomes" id="UP000637267"/>
    </source>
</evidence>
<organism evidence="2 3">
    <name type="scientific">Silvimonas iriomotensis</name>
    <dbReference type="NCBI Taxonomy" id="449662"/>
    <lineage>
        <taxon>Bacteria</taxon>
        <taxon>Pseudomonadati</taxon>
        <taxon>Pseudomonadota</taxon>
        <taxon>Betaproteobacteria</taxon>
        <taxon>Neisseriales</taxon>
        <taxon>Chitinibacteraceae</taxon>
        <taxon>Silvimonas</taxon>
    </lineage>
</organism>
<proteinExistence type="predicted"/>
<feature type="chain" id="PRO_5046495168" evidence="1">
    <location>
        <begin position="25"/>
        <end position="127"/>
    </location>
</feature>
<evidence type="ECO:0000313" key="2">
    <source>
        <dbReference type="EMBL" id="GGP24120.1"/>
    </source>
</evidence>
<gene>
    <name evidence="2" type="ORF">GCM10010970_41200</name>
</gene>
<evidence type="ECO:0000256" key="1">
    <source>
        <dbReference type="SAM" id="SignalP"/>
    </source>
</evidence>
<dbReference type="PROSITE" id="PS51257">
    <property type="entry name" value="PROKAR_LIPOPROTEIN"/>
    <property type="match status" value="1"/>
</dbReference>
<comment type="caution">
    <text evidence="2">The sequence shown here is derived from an EMBL/GenBank/DDBJ whole genome shotgun (WGS) entry which is preliminary data.</text>
</comment>
<feature type="signal peptide" evidence="1">
    <location>
        <begin position="1"/>
        <end position="24"/>
    </location>
</feature>
<keyword evidence="1" id="KW-0732">Signal</keyword>
<keyword evidence="3" id="KW-1185">Reference proteome</keyword>
<dbReference type="Pfam" id="PF16068">
    <property type="entry name" value="DUF4810"/>
    <property type="match status" value="1"/>
</dbReference>
<accession>A0ABQ2PG14</accession>
<name>A0ABQ2PG14_9NEIS</name>
<sequence>MNFVSRTRMGWVGLVLAAALSGCAQQPQQIYGWGHYQDSLYTYFKGEDLDEQKQIDLLQADLQQMQGKGKACPPGLHAQLGLLYARQGKADEVAREFATEKQLYPESAAYMDFLLRNFKQQQQVAKK</sequence>
<reference evidence="3" key="1">
    <citation type="journal article" date="2019" name="Int. J. Syst. Evol. Microbiol.">
        <title>The Global Catalogue of Microorganisms (GCM) 10K type strain sequencing project: providing services to taxonomists for standard genome sequencing and annotation.</title>
        <authorList>
            <consortium name="The Broad Institute Genomics Platform"/>
            <consortium name="The Broad Institute Genome Sequencing Center for Infectious Disease"/>
            <person name="Wu L."/>
            <person name="Ma J."/>
        </authorList>
    </citation>
    <scope>NUCLEOTIDE SEQUENCE [LARGE SCALE GENOMIC DNA]</scope>
    <source>
        <strain evidence="3">CGMCC 1.8859</strain>
    </source>
</reference>
<dbReference type="RefSeq" id="WP_188707158.1">
    <property type="nucleotide sequence ID" value="NZ_BMLX01000010.1"/>
</dbReference>
<dbReference type="InterPro" id="IPR014508">
    <property type="entry name" value="UCP020555_TPR-like"/>
</dbReference>
<protein>
    <submittedName>
        <fullName evidence="2">DUF4810 domain-containing protein</fullName>
    </submittedName>
</protein>
<dbReference type="PIRSF" id="PIRSF020555">
    <property type="entry name" value="UCP020555"/>
    <property type="match status" value="1"/>
</dbReference>